<comment type="caution">
    <text evidence="2">The sequence shown here is derived from an EMBL/GenBank/DDBJ whole genome shotgun (WGS) entry which is preliminary data.</text>
</comment>
<sequence length="113" mass="11118">MIALGRVGLGAGFVAAPGLVARLWVGEGGTGARVLGAGFGARDVAIGAGLWHALEHDRDTHTWLLAGAAGDVADGLATLAARNSLPLVGRVGVAAFAATGAGLSLWAARQLAP</sequence>
<accession>A0A660LD41</accession>
<gene>
    <name evidence="2" type="ORF">C8N24_2039</name>
</gene>
<protein>
    <recommendedName>
        <fullName evidence="4">DUF4267 domain-containing protein</fullName>
    </recommendedName>
</protein>
<evidence type="ECO:0000256" key="1">
    <source>
        <dbReference type="SAM" id="Phobius"/>
    </source>
</evidence>
<evidence type="ECO:0000313" key="3">
    <source>
        <dbReference type="Proteomes" id="UP000278962"/>
    </source>
</evidence>
<keyword evidence="1" id="KW-0472">Membrane</keyword>
<reference evidence="2 3" key="1">
    <citation type="submission" date="2018-10" db="EMBL/GenBank/DDBJ databases">
        <title>Genomic Encyclopedia of Archaeal and Bacterial Type Strains, Phase II (KMG-II): from individual species to whole genera.</title>
        <authorList>
            <person name="Goeker M."/>
        </authorList>
    </citation>
    <scope>NUCLEOTIDE SEQUENCE [LARGE SCALE GENOMIC DNA]</scope>
    <source>
        <strain evidence="2 3">DSM 14954</strain>
    </source>
</reference>
<organism evidence="2 3">
    <name type="scientific">Solirubrobacter pauli</name>
    <dbReference type="NCBI Taxonomy" id="166793"/>
    <lineage>
        <taxon>Bacteria</taxon>
        <taxon>Bacillati</taxon>
        <taxon>Actinomycetota</taxon>
        <taxon>Thermoleophilia</taxon>
        <taxon>Solirubrobacterales</taxon>
        <taxon>Solirubrobacteraceae</taxon>
        <taxon>Solirubrobacter</taxon>
    </lineage>
</organism>
<feature type="transmembrane region" description="Helical" evidence="1">
    <location>
        <begin position="87"/>
        <end position="108"/>
    </location>
</feature>
<evidence type="ECO:0008006" key="4">
    <source>
        <dbReference type="Google" id="ProtNLM"/>
    </source>
</evidence>
<dbReference type="EMBL" id="RBIL01000001">
    <property type="protein sequence ID" value="RKQ92196.1"/>
    <property type="molecule type" value="Genomic_DNA"/>
</dbReference>
<dbReference type="Proteomes" id="UP000278962">
    <property type="component" value="Unassembled WGS sequence"/>
</dbReference>
<keyword evidence="1" id="KW-1133">Transmembrane helix</keyword>
<keyword evidence="3" id="KW-1185">Reference proteome</keyword>
<dbReference type="AlphaFoldDB" id="A0A660LD41"/>
<name>A0A660LD41_9ACTN</name>
<evidence type="ECO:0000313" key="2">
    <source>
        <dbReference type="EMBL" id="RKQ92196.1"/>
    </source>
</evidence>
<proteinExistence type="predicted"/>
<feature type="transmembrane region" description="Helical" evidence="1">
    <location>
        <begin position="7"/>
        <end position="25"/>
    </location>
</feature>
<keyword evidence="1" id="KW-0812">Transmembrane</keyword>